<dbReference type="EnsemblProtists" id="PYU1_T001870">
    <property type="protein sequence ID" value="PYU1_T001870"/>
    <property type="gene ID" value="PYU1_G001868"/>
</dbReference>
<evidence type="ECO:0000256" key="3">
    <source>
        <dbReference type="ARBA" id="ARBA00022833"/>
    </source>
</evidence>
<dbReference type="Gene3D" id="6.10.140.2220">
    <property type="match status" value="1"/>
</dbReference>
<dbReference type="EMBL" id="GL376634">
    <property type="status" value="NOT_ANNOTATED_CDS"/>
    <property type="molecule type" value="Genomic_DNA"/>
</dbReference>
<dbReference type="PROSITE" id="PS50865">
    <property type="entry name" value="ZF_MYND_2"/>
    <property type="match status" value="1"/>
</dbReference>
<name>K3WA79_GLOUD</name>
<keyword evidence="2 4" id="KW-0863">Zinc-finger</keyword>
<dbReference type="InterPro" id="IPR002110">
    <property type="entry name" value="Ankyrin_rpt"/>
</dbReference>
<dbReference type="PANTHER" id="PTHR14614">
    <property type="entry name" value="HEPATOCELLULAR CARCINOMA-ASSOCIATED ANTIGEN"/>
    <property type="match status" value="1"/>
</dbReference>
<dbReference type="Pfam" id="PF01753">
    <property type="entry name" value="zf-MYND"/>
    <property type="match status" value="1"/>
</dbReference>
<dbReference type="GO" id="GO:0008270">
    <property type="term" value="F:zinc ion binding"/>
    <property type="evidence" value="ECO:0007669"/>
    <property type="project" value="UniProtKB-KW"/>
</dbReference>
<dbReference type="STRING" id="431595.K3WA79"/>
<evidence type="ECO:0000313" key="8">
    <source>
        <dbReference type="Proteomes" id="UP000019132"/>
    </source>
</evidence>
<dbReference type="SUPFAM" id="SSF144232">
    <property type="entry name" value="HIT/MYND zinc finger-like"/>
    <property type="match status" value="1"/>
</dbReference>
<dbReference type="PANTHER" id="PTHR14614:SF132">
    <property type="entry name" value="PROTEIN-LYSINE METHYLTRANSFERASE C42C1.13"/>
    <property type="match status" value="1"/>
</dbReference>
<keyword evidence="1" id="KW-0479">Metal-binding</keyword>
<accession>K3WA79</accession>
<keyword evidence="3" id="KW-0862">Zinc</keyword>
<dbReference type="InterPro" id="IPR019410">
    <property type="entry name" value="Methyltransf_16"/>
</dbReference>
<dbReference type="AlphaFoldDB" id="K3WA79"/>
<dbReference type="InterPro" id="IPR036770">
    <property type="entry name" value="Ankyrin_rpt-contain_sf"/>
</dbReference>
<dbReference type="Pfam" id="PF10294">
    <property type="entry name" value="Methyltransf_16"/>
    <property type="match status" value="2"/>
</dbReference>
<protein>
    <recommendedName>
        <fullName evidence="6">MYND-type domain-containing protein</fullName>
    </recommendedName>
</protein>
<evidence type="ECO:0000256" key="1">
    <source>
        <dbReference type="ARBA" id="ARBA00022723"/>
    </source>
</evidence>
<dbReference type="InParanoid" id="K3WA79"/>
<organism evidence="7 8">
    <name type="scientific">Globisporangium ultimum (strain ATCC 200006 / CBS 805.95 / DAOM BR144)</name>
    <name type="common">Pythium ultimum</name>
    <dbReference type="NCBI Taxonomy" id="431595"/>
    <lineage>
        <taxon>Eukaryota</taxon>
        <taxon>Sar</taxon>
        <taxon>Stramenopiles</taxon>
        <taxon>Oomycota</taxon>
        <taxon>Peronosporomycetes</taxon>
        <taxon>Pythiales</taxon>
        <taxon>Pythiaceae</taxon>
        <taxon>Globisporangium</taxon>
    </lineage>
</organism>
<keyword evidence="8" id="KW-1185">Reference proteome</keyword>
<dbReference type="SUPFAM" id="SSF53335">
    <property type="entry name" value="S-adenosyl-L-methionine-dependent methyltransferases"/>
    <property type="match status" value="2"/>
</dbReference>
<evidence type="ECO:0000259" key="6">
    <source>
        <dbReference type="PROSITE" id="PS50865"/>
    </source>
</evidence>
<reference evidence="7" key="3">
    <citation type="submission" date="2015-02" db="UniProtKB">
        <authorList>
            <consortium name="EnsemblProtists"/>
        </authorList>
    </citation>
    <scope>IDENTIFICATION</scope>
    <source>
        <strain evidence="7">DAOM BR144</strain>
    </source>
</reference>
<dbReference type="HOGENOM" id="CLU_042736_0_0_1"/>
<dbReference type="OMA" id="ITHKSAC"/>
<reference evidence="8" key="2">
    <citation type="submission" date="2010-04" db="EMBL/GenBank/DDBJ databases">
        <authorList>
            <person name="Buell R."/>
            <person name="Hamilton J."/>
            <person name="Hostetler J."/>
        </authorList>
    </citation>
    <scope>NUCLEOTIDE SEQUENCE [LARGE SCALE GENOMIC DNA]</scope>
    <source>
        <strain evidence="8">DAOM:BR144</strain>
    </source>
</reference>
<proteinExistence type="predicted"/>
<dbReference type="Gene3D" id="1.25.40.20">
    <property type="entry name" value="Ankyrin repeat-containing domain"/>
    <property type="match status" value="1"/>
</dbReference>
<evidence type="ECO:0000256" key="5">
    <source>
        <dbReference type="SAM" id="MobiDB-lite"/>
    </source>
</evidence>
<feature type="region of interest" description="Disordered" evidence="5">
    <location>
        <begin position="115"/>
        <end position="138"/>
    </location>
</feature>
<dbReference type="VEuPathDB" id="FungiDB:PYU1_G001868"/>
<sequence length="460" mass="51044">MSDALLTSARYGDDDEIRELLQEAATPEQQDRLVNYVQDDTKNTPLHMDWAVQNRHLACVKLLLEGIPDIDVLAQNGFGRGSVTEAFQSDDTDILSALLEHKSATEERLVAGSVMDNATIREEDEEEETKDDDGEDGSPKIIQETVLQFGFDKALPVLKARELALDWNKDAFGTTADEDITGVSIWSASLILSRWVIDHASEFDGKQVCELGSGCGVSGIASFLYTKASRVVLSDLFDHTLRNLEHNVALNKQATTSSSRTSEPADEEKAAGCAHCGIAQRFTADNPEGKLMKCGGCRSAEYCSRECQKKAWKTHKVQCKELRTSAEANKQTNRALEVTAIDWAKPETWPQQGNDKFDVLIGSDLVYHEEIVPVLVNVVDGLVKQEGGKFIHVASQARNSLVEFKQAMEARGFTCDVQVVPESYKENPLTGDDAAVELFHLHFNEMSDIYCTYIFERRAQ</sequence>
<dbReference type="InterPro" id="IPR029063">
    <property type="entry name" value="SAM-dependent_MTases_sf"/>
</dbReference>
<dbReference type="Gene3D" id="3.40.50.150">
    <property type="entry name" value="Vaccinia Virus protein VP39"/>
    <property type="match status" value="1"/>
</dbReference>
<feature type="domain" description="MYND-type" evidence="6">
    <location>
        <begin position="273"/>
        <end position="319"/>
    </location>
</feature>
<feature type="compositionally biased region" description="Acidic residues" evidence="5">
    <location>
        <begin position="122"/>
        <end position="136"/>
    </location>
</feature>
<dbReference type="PROSITE" id="PS01360">
    <property type="entry name" value="ZF_MYND_1"/>
    <property type="match status" value="1"/>
</dbReference>
<dbReference type="Proteomes" id="UP000019132">
    <property type="component" value="Unassembled WGS sequence"/>
</dbReference>
<evidence type="ECO:0000256" key="2">
    <source>
        <dbReference type="ARBA" id="ARBA00022771"/>
    </source>
</evidence>
<dbReference type="eggNOG" id="ENOG502S4K7">
    <property type="taxonomic scope" value="Eukaryota"/>
</dbReference>
<dbReference type="SUPFAM" id="SSF48403">
    <property type="entry name" value="Ankyrin repeat"/>
    <property type="match status" value="1"/>
</dbReference>
<dbReference type="Pfam" id="PF00023">
    <property type="entry name" value="Ank"/>
    <property type="match status" value="1"/>
</dbReference>
<evidence type="ECO:0000256" key="4">
    <source>
        <dbReference type="PROSITE-ProRule" id="PRU00134"/>
    </source>
</evidence>
<reference evidence="8" key="1">
    <citation type="journal article" date="2010" name="Genome Biol.">
        <title>Genome sequence of the necrotrophic plant pathogen Pythium ultimum reveals original pathogenicity mechanisms and effector repertoire.</title>
        <authorList>
            <person name="Levesque C.A."/>
            <person name="Brouwer H."/>
            <person name="Cano L."/>
            <person name="Hamilton J.P."/>
            <person name="Holt C."/>
            <person name="Huitema E."/>
            <person name="Raffaele S."/>
            <person name="Robideau G.P."/>
            <person name="Thines M."/>
            <person name="Win J."/>
            <person name="Zerillo M.M."/>
            <person name="Beakes G.W."/>
            <person name="Boore J.L."/>
            <person name="Busam D."/>
            <person name="Dumas B."/>
            <person name="Ferriera S."/>
            <person name="Fuerstenberg S.I."/>
            <person name="Gachon C.M."/>
            <person name="Gaulin E."/>
            <person name="Govers F."/>
            <person name="Grenville-Briggs L."/>
            <person name="Horner N."/>
            <person name="Hostetler J."/>
            <person name="Jiang R.H."/>
            <person name="Johnson J."/>
            <person name="Krajaejun T."/>
            <person name="Lin H."/>
            <person name="Meijer H.J."/>
            <person name="Moore B."/>
            <person name="Morris P."/>
            <person name="Phuntmart V."/>
            <person name="Puiu D."/>
            <person name="Shetty J."/>
            <person name="Stajich J.E."/>
            <person name="Tripathy S."/>
            <person name="Wawra S."/>
            <person name="van West P."/>
            <person name="Whitty B.R."/>
            <person name="Coutinho P.M."/>
            <person name="Henrissat B."/>
            <person name="Martin F."/>
            <person name="Thomas P.D."/>
            <person name="Tyler B.M."/>
            <person name="De Vries R.P."/>
            <person name="Kamoun S."/>
            <person name="Yandell M."/>
            <person name="Tisserat N."/>
            <person name="Buell C.R."/>
        </authorList>
    </citation>
    <scope>NUCLEOTIDE SEQUENCE</scope>
    <source>
        <strain evidence="8">DAOM:BR144</strain>
    </source>
</reference>
<evidence type="ECO:0000313" key="7">
    <source>
        <dbReference type="EnsemblProtists" id="PYU1_T001870"/>
    </source>
</evidence>
<dbReference type="InterPro" id="IPR002893">
    <property type="entry name" value="Znf_MYND"/>
</dbReference>